<feature type="transmembrane region" description="Helical" evidence="2">
    <location>
        <begin position="292"/>
        <end position="313"/>
    </location>
</feature>
<feature type="transmembrane region" description="Helical" evidence="2">
    <location>
        <begin position="142"/>
        <end position="160"/>
    </location>
</feature>
<dbReference type="EMBL" id="OZ019893">
    <property type="protein sequence ID" value="CAK9191149.1"/>
    <property type="molecule type" value="Genomic_DNA"/>
</dbReference>
<reference evidence="4 5" key="1">
    <citation type="submission" date="2024-02" db="EMBL/GenBank/DDBJ databases">
        <authorList>
            <consortium name="ELIXIR-Norway"/>
            <consortium name="Elixir Norway"/>
        </authorList>
    </citation>
    <scope>NUCLEOTIDE SEQUENCE [LARGE SCALE GENOMIC DNA]</scope>
</reference>
<keyword evidence="2" id="KW-0812">Transmembrane</keyword>
<evidence type="ECO:0000259" key="3">
    <source>
        <dbReference type="Pfam" id="PF00487"/>
    </source>
</evidence>
<dbReference type="InterPro" id="IPR012171">
    <property type="entry name" value="Fatty_acid_desaturase"/>
</dbReference>
<keyword evidence="2" id="KW-0472">Membrane</keyword>
<evidence type="ECO:0000256" key="1">
    <source>
        <dbReference type="ARBA" id="ARBA00009295"/>
    </source>
</evidence>
<dbReference type="Pfam" id="PF00487">
    <property type="entry name" value="FA_desaturase"/>
    <property type="match status" value="1"/>
</dbReference>
<comment type="similarity">
    <text evidence="1">Belongs to the fatty acid desaturase type 1 family.</text>
</comment>
<evidence type="ECO:0000313" key="5">
    <source>
        <dbReference type="Proteomes" id="UP001497512"/>
    </source>
</evidence>
<dbReference type="InterPro" id="IPR005804">
    <property type="entry name" value="FA_desaturase_dom"/>
</dbReference>
<keyword evidence="5" id="KW-1185">Reference proteome</keyword>
<dbReference type="CDD" id="cd03507">
    <property type="entry name" value="Delta12-FADS-like"/>
    <property type="match status" value="1"/>
</dbReference>
<organism evidence="4 5">
    <name type="scientific">Sphagnum troendelagicum</name>
    <dbReference type="NCBI Taxonomy" id="128251"/>
    <lineage>
        <taxon>Eukaryota</taxon>
        <taxon>Viridiplantae</taxon>
        <taxon>Streptophyta</taxon>
        <taxon>Embryophyta</taxon>
        <taxon>Bryophyta</taxon>
        <taxon>Sphagnophytina</taxon>
        <taxon>Sphagnopsida</taxon>
        <taxon>Sphagnales</taxon>
        <taxon>Sphagnaceae</taxon>
        <taxon>Sphagnum</taxon>
    </lineage>
</organism>
<sequence>MAATSCGCGISLQSRTAIGSHQKASIVRQAVMSSSQPTMLRFPSSRHVCLSGTHLASKGISAGQSCKVKRLRLSKSITGCQVSAIATPVATPSPLNDAEERQQLAEKYGFTQIGEPVPSGITLKNVMDTFPPEVFQINDLKAWITVLISVVSYSLGLFMIAKSPWYLLPLAWAWTGTAVTGFFVIGHDCAHKSFATNKLLEDIVGTLAFLPLIYPYEPWRFKHDRHHAKTNMLEEDTAWHPVVREEWNNLPKSMQVLLEYSMGPLRPWASIGHWLVWHFDLKKYRPSEIPRVKVSLAAVFAFMAVGWPLIIYYTGIAGWFKFWLMPWLGYHFWMSTFTMVHHTAPHIPFKDSKDWNAAAAQLGGTVHCDYPKWVEVLCHDISVHIPHHISQKIPSYNLRLAHESLVNNWGKYLNITTWNWRLMKTIMTECHFYDDEENYKSFDNGAEDKSPVIGVLRKVMPETV</sequence>
<protein>
    <recommendedName>
        <fullName evidence="3">Fatty acid desaturase domain-containing protein</fullName>
    </recommendedName>
</protein>
<name>A0ABP0TAQ2_9BRYO</name>
<accession>A0ABP0TAQ2</accession>
<dbReference type="Proteomes" id="UP001497512">
    <property type="component" value="Chromosome 1"/>
</dbReference>
<keyword evidence="2" id="KW-1133">Transmembrane helix</keyword>
<dbReference type="PANTHER" id="PTHR32100">
    <property type="entry name" value="OMEGA-6 FATTY ACID DESATURASE, CHLOROPLASTIC"/>
    <property type="match status" value="1"/>
</dbReference>
<feature type="domain" description="Fatty acid desaturase" evidence="3">
    <location>
        <begin position="164"/>
        <end position="412"/>
    </location>
</feature>
<proteinExistence type="inferred from homology"/>
<gene>
    <name evidence="4" type="ORF">CSSPTR1EN2_LOCUS1246</name>
</gene>
<feature type="transmembrane region" description="Helical" evidence="2">
    <location>
        <begin position="166"/>
        <end position="185"/>
    </location>
</feature>
<evidence type="ECO:0000256" key="2">
    <source>
        <dbReference type="SAM" id="Phobius"/>
    </source>
</evidence>
<evidence type="ECO:0000313" key="4">
    <source>
        <dbReference type="EMBL" id="CAK9191149.1"/>
    </source>
</evidence>